<evidence type="ECO:0000256" key="9">
    <source>
        <dbReference type="ARBA" id="ARBA00022737"/>
    </source>
</evidence>
<feature type="transmembrane region" description="Helical" evidence="20">
    <location>
        <begin position="269"/>
        <end position="289"/>
    </location>
</feature>
<keyword evidence="11 20" id="KW-1133">Transmembrane helix</keyword>
<evidence type="ECO:0000256" key="5">
    <source>
        <dbReference type="ARBA" id="ARBA00019541"/>
    </source>
</evidence>
<evidence type="ECO:0000256" key="2">
    <source>
        <dbReference type="ARBA" id="ARBA00004557"/>
    </source>
</evidence>
<dbReference type="GO" id="GO:0045540">
    <property type="term" value="P:regulation of cholesterol biosynthetic process"/>
    <property type="evidence" value="ECO:0007669"/>
    <property type="project" value="TreeGrafter"/>
</dbReference>
<comment type="caution">
    <text evidence="22">The sequence shown here is derived from an EMBL/GenBank/DDBJ whole genome shotgun (WGS) entry which is preliminary data.</text>
</comment>
<dbReference type="PANTHER" id="PTHR46378">
    <property type="entry name" value="STEROL REGULATORY ELEMENT-BINDING PROTEIN CLEAVAGE-ACTIVATING PROTEIN"/>
    <property type="match status" value="1"/>
</dbReference>
<evidence type="ECO:0000256" key="10">
    <source>
        <dbReference type="ARBA" id="ARBA00022824"/>
    </source>
</evidence>
<sequence>LPLCYPAFNTYYLNPVRDFRHTFFWELSSRSQVSKEYFVKEYGTPPSFRVEQVVITNLRKQNMGSDVGVLRKDILLLVLNLQKRIMDTFVMGPNLSPTKKYSLSDLCLKPFNNNTCLIHSPLVYWLNSAEYLSSDSSILKTLTLKRETFAGMFVPINSVFGNVVYYKKKIVSADSIILTYFLKDMEECNESQTMAIWDAIWKKAINDNDTTFRLADDQIIEINMNNQGESRFGLFFSIVAHVVVSLIMSLSICSLFGVTLTFTSLSWKLLPLVFIFASIEIMFILTNAIAATPMQLNIEERTALGLEKVGYNITKMLLSWLLLLLIFSATNIGSIKEFCIFTSIAMIINYMLQMTFFVAILSINLERLELEMSYLYNKADKEIIPLSQTNNYARRIGSSLVILIFLAAMTNVHNISIDSLSIKTTLGNLVDNLIDFPATRTNITYWESSMDDGFRSIVNLDKKNQFIEIRPTRYLTLSYNTEHDNYRSFHPFSDNLNWKLIKASIKSLVWFFKIFLLPIIGIIIAISFLMGLLLPTDLVIRISRFFKRPTTSSFRSSSTLYYTAPRIVTLRGHHSADINFLCANLNGVIITSATDKHITLWDGKQGVPLRKLERYMRRCETCKCNSTGGMKSCISWPVRAMCMNEKLDLAAAGFDDGVVRVWDTKSGQVTFILKSNENTVEDVEQMSAINDHSVKERVTCLQIIVTALNPQSKSKSTSDQKTSAILLATYRNSYFREWDPVSGQNTHTIFTNQKGGINCLFVVDGEKQIYDLDKIHIFTGARDGSVKCWIRTINDVNSTSMWNLLYTIPSDFGNAITSIAAKVISTKIGIVITGAIDGEVRIYDYHTGQLIEILSHGTFGKKNLAKENKEQLLFNRQKQKNTGGFSSEQNLFEKDVISHQDEITNIIIHLHKEESCPCGNTEESSGFTIITSSLDEKVNFWQLFRNVVDCACTSFLIGEFTINNYDIGDASERKVSWWDSVIIKFIGFVRQPDGSAIVFLKENVIGVRRAKNSHMPIKKCHSTEGEWEVWSLDINNIRTLESTEEIDNSDNSIHTEFRVKTIPLVSEDDLIVEKQRKNKKQRNSENVEELKGFIRKRRDNSFNNHYQNYSHVYNEKDYVQGQVVDFRQRSQKQRLHPDNSRNIGKDDEMNEMLPFAYIRQVIKVGGNGIAIAYGNFVKVILF</sequence>
<dbReference type="GO" id="GO:0032934">
    <property type="term" value="F:sterol binding"/>
    <property type="evidence" value="ECO:0007669"/>
    <property type="project" value="InterPro"/>
</dbReference>
<dbReference type="InterPro" id="IPR015943">
    <property type="entry name" value="WD40/YVTN_repeat-like_dom_sf"/>
</dbReference>
<evidence type="ECO:0000313" key="22">
    <source>
        <dbReference type="EMBL" id="CAG8580559.1"/>
    </source>
</evidence>
<dbReference type="InterPro" id="IPR053958">
    <property type="entry name" value="HMGCR/SNAP/NPC1-like_SSD"/>
</dbReference>
<reference evidence="22" key="1">
    <citation type="submission" date="2021-06" db="EMBL/GenBank/DDBJ databases">
        <authorList>
            <person name="Kallberg Y."/>
            <person name="Tangrot J."/>
            <person name="Rosling A."/>
        </authorList>
    </citation>
    <scope>NUCLEOTIDE SEQUENCE</scope>
    <source>
        <strain evidence="22">MA453B</strain>
    </source>
</reference>
<dbReference type="AlphaFoldDB" id="A0A9N9BUS7"/>
<keyword evidence="15 20" id="KW-0472">Membrane</keyword>
<keyword evidence="13" id="KW-0443">Lipid metabolism</keyword>
<protein>
    <recommendedName>
        <fullName evidence="5">Sterol regulatory element-binding protein cleavage-activating protein</fullName>
    </recommendedName>
</protein>
<evidence type="ECO:0000256" key="20">
    <source>
        <dbReference type="SAM" id="Phobius"/>
    </source>
</evidence>
<proteinExistence type="inferred from homology"/>
<evidence type="ECO:0000256" key="8">
    <source>
        <dbReference type="ARBA" id="ARBA00022692"/>
    </source>
</evidence>
<dbReference type="Pfam" id="PF12349">
    <property type="entry name" value="Sterol-sensing"/>
    <property type="match status" value="1"/>
</dbReference>
<dbReference type="GO" id="GO:0012507">
    <property type="term" value="C:ER to Golgi transport vesicle membrane"/>
    <property type="evidence" value="ECO:0007669"/>
    <property type="project" value="UniProtKB-SubCell"/>
</dbReference>
<feature type="transmembrane region" description="Helical" evidence="20">
    <location>
        <begin position="339"/>
        <end position="363"/>
    </location>
</feature>
<keyword evidence="18" id="KW-0753">Steroid metabolism</keyword>
<evidence type="ECO:0000256" key="16">
    <source>
        <dbReference type="ARBA" id="ARBA00023166"/>
    </source>
</evidence>
<evidence type="ECO:0000256" key="3">
    <source>
        <dbReference type="ARBA" id="ARBA00004653"/>
    </source>
</evidence>
<comment type="similarity">
    <text evidence="4">Belongs to the WD repeat SCAP family.</text>
</comment>
<comment type="subcellular location">
    <subcellularLocation>
        <location evidence="2">Cytoplasmic vesicle</location>
        <location evidence="2">COPII-coated vesicle membrane</location>
        <topology evidence="2">Multi-pass membrane protein</topology>
    </subcellularLocation>
    <subcellularLocation>
        <location evidence="1">Endoplasmic reticulum membrane</location>
        <topology evidence="1">Multi-pass membrane protein</topology>
    </subcellularLocation>
    <subcellularLocation>
        <location evidence="3">Golgi apparatus membrane</location>
        <topology evidence="3">Multi-pass membrane protein</topology>
    </subcellularLocation>
</comment>
<evidence type="ECO:0000256" key="7">
    <source>
        <dbReference type="ARBA" id="ARBA00022574"/>
    </source>
</evidence>
<keyword evidence="14" id="KW-0446">Lipid-binding</keyword>
<feature type="domain" description="SSD" evidence="21">
    <location>
        <begin position="230"/>
        <end position="363"/>
    </location>
</feature>
<dbReference type="Pfam" id="PF00400">
    <property type="entry name" value="WD40"/>
    <property type="match status" value="1"/>
</dbReference>
<dbReference type="GO" id="GO:0032933">
    <property type="term" value="P:SREBP signaling pathway"/>
    <property type="evidence" value="ECO:0007669"/>
    <property type="project" value="InterPro"/>
</dbReference>
<dbReference type="InterPro" id="IPR000731">
    <property type="entry name" value="SSD"/>
</dbReference>
<gene>
    <name evidence="22" type="ORF">DERYTH_LOCUS6667</name>
</gene>
<evidence type="ECO:0000256" key="19">
    <source>
        <dbReference type="ARBA" id="ARBA00045958"/>
    </source>
</evidence>
<dbReference type="Pfam" id="PF22314">
    <property type="entry name" value="NPC1_MLD"/>
    <property type="match status" value="1"/>
</dbReference>
<accession>A0A9N9BUS7</accession>
<dbReference type="SUPFAM" id="SSF50978">
    <property type="entry name" value="WD40 repeat-like"/>
    <property type="match status" value="1"/>
</dbReference>
<dbReference type="GO" id="GO:0032936">
    <property type="term" value="C:SREBP-SCAP complex"/>
    <property type="evidence" value="ECO:0007669"/>
    <property type="project" value="TreeGrafter"/>
</dbReference>
<keyword evidence="17" id="KW-0325">Glycoprotein</keyword>
<evidence type="ECO:0000313" key="23">
    <source>
        <dbReference type="Proteomes" id="UP000789405"/>
    </source>
</evidence>
<dbReference type="SMART" id="SM00320">
    <property type="entry name" value="WD40"/>
    <property type="match status" value="5"/>
</dbReference>
<keyword evidence="8 20" id="KW-0812">Transmembrane</keyword>
<dbReference type="InterPro" id="IPR036322">
    <property type="entry name" value="WD40_repeat_dom_sf"/>
</dbReference>
<dbReference type="Proteomes" id="UP000789405">
    <property type="component" value="Unassembled WGS sequence"/>
</dbReference>
<dbReference type="GO" id="GO:0000139">
    <property type="term" value="C:Golgi membrane"/>
    <property type="evidence" value="ECO:0007669"/>
    <property type="project" value="UniProtKB-SubCell"/>
</dbReference>
<evidence type="ECO:0000256" key="17">
    <source>
        <dbReference type="ARBA" id="ARBA00023180"/>
    </source>
</evidence>
<evidence type="ECO:0000256" key="11">
    <source>
        <dbReference type="ARBA" id="ARBA00022989"/>
    </source>
</evidence>
<dbReference type="InterPro" id="IPR053956">
    <property type="entry name" value="NPC1_MLD"/>
</dbReference>
<dbReference type="PANTHER" id="PTHR46378:SF1">
    <property type="entry name" value="STEROL REGULATORY ELEMENT-BINDING PROTEIN CLEAVAGE-ACTIVATING PROTEIN"/>
    <property type="match status" value="1"/>
</dbReference>
<feature type="transmembrane region" description="Helical" evidence="20">
    <location>
        <begin position="508"/>
        <end position="534"/>
    </location>
</feature>
<dbReference type="EMBL" id="CAJVPY010003067">
    <property type="protein sequence ID" value="CAG8580559.1"/>
    <property type="molecule type" value="Genomic_DNA"/>
</dbReference>
<keyword evidence="12" id="KW-0333">Golgi apparatus</keyword>
<dbReference type="SUPFAM" id="SSF82866">
    <property type="entry name" value="Multidrug efflux transporter AcrB transmembrane domain"/>
    <property type="match status" value="1"/>
</dbReference>
<evidence type="ECO:0000256" key="12">
    <source>
        <dbReference type="ARBA" id="ARBA00023034"/>
    </source>
</evidence>
<name>A0A9N9BUS7_9GLOM</name>
<feature type="non-terminal residue" evidence="22">
    <location>
        <position position="1182"/>
    </location>
</feature>
<feature type="transmembrane region" description="Helical" evidence="20">
    <location>
        <begin position="309"/>
        <end position="327"/>
    </location>
</feature>
<evidence type="ECO:0000256" key="13">
    <source>
        <dbReference type="ARBA" id="ARBA00023098"/>
    </source>
</evidence>
<keyword evidence="6" id="KW-0153">Cholesterol metabolism</keyword>
<keyword evidence="10" id="KW-0256">Endoplasmic reticulum</keyword>
<evidence type="ECO:0000256" key="15">
    <source>
        <dbReference type="ARBA" id="ARBA00023136"/>
    </source>
</evidence>
<dbReference type="InterPro" id="IPR001680">
    <property type="entry name" value="WD40_rpt"/>
</dbReference>
<feature type="transmembrane region" description="Helical" evidence="20">
    <location>
        <begin position="232"/>
        <end position="257"/>
    </location>
</feature>
<keyword evidence="23" id="KW-1185">Reference proteome</keyword>
<dbReference type="PROSITE" id="PS50156">
    <property type="entry name" value="SSD"/>
    <property type="match status" value="1"/>
</dbReference>
<dbReference type="InterPro" id="IPR030225">
    <property type="entry name" value="SCAP"/>
</dbReference>
<dbReference type="OrthoDB" id="6510177at2759"/>
<organism evidence="22 23">
    <name type="scientific">Dentiscutata erythropus</name>
    <dbReference type="NCBI Taxonomy" id="1348616"/>
    <lineage>
        <taxon>Eukaryota</taxon>
        <taxon>Fungi</taxon>
        <taxon>Fungi incertae sedis</taxon>
        <taxon>Mucoromycota</taxon>
        <taxon>Glomeromycotina</taxon>
        <taxon>Glomeromycetes</taxon>
        <taxon>Diversisporales</taxon>
        <taxon>Gigasporaceae</taxon>
        <taxon>Dentiscutata</taxon>
    </lineage>
</organism>
<evidence type="ECO:0000256" key="6">
    <source>
        <dbReference type="ARBA" id="ARBA00022548"/>
    </source>
</evidence>
<keyword evidence="9" id="KW-0677">Repeat</keyword>
<keyword evidence="16" id="KW-1207">Sterol metabolism</keyword>
<evidence type="ECO:0000256" key="1">
    <source>
        <dbReference type="ARBA" id="ARBA00004477"/>
    </source>
</evidence>
<dbReference type="GO" id="GO:0005789">
    <property type="term" value="C:endoplasmic reticulum membrane"/>
    <property type="evidence" value="ECO:0007669"/>
    <property type="project" value="UniProtKB-SubCell"/>
</dbReference>
<dbReference type="GO" id="GO:0008203">
    <property type="term" value="P:cholesterol metabolic process"/>
    <property type="evidence" value="ECO:0007669"/>
    <property type="project" value="UniProtKB-KW"/>
</dbReference>
<comment type="function">
    <text evidence="19">Escort protein required for cholesterol as well as lipid homeostasis. Regulates export of the SCAP-SREBP complex from the endoplasmic reticulum to the Golgi upon low cholesterol, thereby regulating the processing of sterol regulatory element-binding proteins (SREBPs) SREBF1/SREBP1 and SREBF2/SREBP2. At high sterol concentrations, formation of a ternary complex with INSIG (INSIG1 or INSIG2) leads to mask the ER export signal in SCAP, promoting retention of the complex in the endoplasmic reticulum. Low sterol concentrations trigger release of INSIG, a conformational change in the SSD domain of SCAP, unmasking of the ER export signal, promoting recruitment into COPII-coated vesicles and transport of the SCAP-SREBP to the Golgi: in the Golgi, SREBPs are then processed, releasing the transcription factor fragment of SREBPs from the membrane, its import into the nucleus and up-regulation of LDLR, INSIG1 and the mevalonate pathway. Binds cholesterol via its SSD domain.</text>
</comment>
<evidence type="ECO:0000259" key="21">
    <source>
        <dbReference type="PROSITE" id="PS50156"/>
    </source>
</evidence>
<dbReference type="Gene3D" id="2.130.10.10">
    <property type="entry name" value="YVTN repeat-like/Quinoprotein amine dehydrogenase"/>
    <property type="match status" value="1"/>
</dbReference>
<evidence type="ECO:0000256" key="14">
    <source>
        <dbReference type="ARBA" id="ARBA00023121"/>
    </source>
</evidence>
<keyword evidence="7" id="KW-0853">WD repeat</keyword>
<evidence type="ECO:0000256" key="18">
    <source>
        <dbReference type="ARBA" id="ARBA00023221"/>
    </source>
</evidence>
<evidence type="ECO:0000256" key="4">
    <source>
        <dbReference type="ARBA" id="ARBA00007410"/>
    </source>
</evidence>